<keyword evidence="2" id="KW-1185">Reference proteome</keyword>
<sequence length="159" mass="17034">MPVAPQHARCVGPSTASLHSASDPPSLSVGIHVAPKSSPWIRDLRLTSPLPLQYSLHIRNFRTEVRRGACEDPPPASVLRPAHRPSLQLPIPRSLVASRLRVPPHIAAPPCPLSHAPCPRAQHSQRCSARSTFTIEPGRVVPALGLGAPRAYPLGLAII</sequence>
<dbReference type="EMBL" id="KN817574">
    <property type="protein sequence ID" value="KJA19765.1"/>
    <property type="molecule type" value="Genomic_DNA"/>
</dbReference>
<proteinExistence type="predicted"/>
<evidence type="ECO:0000313" key="2">
    <source>
        <dbReference type="Proteomes" id="UP000054270"/>
    </source>
</evidence>
<gene>
    <name evidence="1" type="ORF">HYPSUDRAFT_204347</name>
</gene>
<evidence type="ECO:0000313" key="1">
    <source>
        <dbReference type="EMBL" id="KJA19765.1"/>
    </source>
</evidence>
<name>A0A0D2PIB1_HYPSF</name>
<reference evidence="2" key="1">
    <citation type="submission" date="2014-04" db="EMBL/GenBank/DDBJ databases">
        <title>Evolutionary Origins and Diversification of the Mycorrhizal Mutualists.</title>
        <authorList>
            <consortium name="DOE Joint Genome Institute"/>
            <consortium name="Mycorrhizal Genomics Consortium"/>
            <person name="Kohler A."/>
            <person name="Kuo A."/>
            <person name="Nagy L.G."/>
            <person name="Floudas D."/>
            <person name="Copeland A."/>
            <person name="Barry K.W."/>
            <person name="Cichocki N."/>
            <person name="Veneault-Fourrey C."/>
            <person name="LaButti K."/>
            <person name="Lindquist E.A."/>
            <person name="Lipzen A."/>
            <person name="Lundell T."/>
            <person name="Morin E."/>
            <person name="Murat C."/>
            <person name="Riley R."/>
            <person name="Ohm R."/>
            <person name="Sun H."/>
            <person name="Tunlid A."/>
            <person name="Henrissat B."/>
            <person name="Grigoriev I.V."/>
            <person name="Hibbett D.S."/>
            <person name="Martin F."/>
        </authorList>
    </citation>
    <scope>NUCLEOTIDE SEQUENCE [LARGE SCALE GENOMIC DNA]</scope>
    <source>
        <strain evidence="2">FD-334 SS-4</strain>
    </source>
</reference>
<organism evidence="1 2">
    <name type="scientific">Hypholoma sublateritium (strain FD-334 SS-4)</name>
    <dbReference type="NCBI Taxonomy" id="945553"/>
    <lineage>
        <taxon>Eukaryota</taxon>
        <taxon>Fungi</taxon>
        <taxon>Dikarya</taxon>
        <taxon>Basidiomycota</taxon>
        <taxon>Agaricomycotina</taxon>
        <taxon>Agaricomycetes</taxon>
        <taxon>Agaricomycetidae</taxon>
        <taxon>Agaricales</taxon>
        <taxon>Agaricineae</taxon>
        <taxon>Strophariaceae</taxon>
        <taxon>Hypholoma</taxon>
    </lineage>
</organism>
<dbReference type="Proteomes" id="UP000054270">
    <property type="component" value="Unassembled WGS sequence"/>
</dbReference>
<accession>A0A0D2PIB1</accession>
<dbReference type="AlphaFoldDB" id="A0A0D2PIB1"/>
<protein>
    <submittedName>
        <fullName evidence="1">Uncharacterized protein</fullName>
    </submittedName>
</protein>